<dbReference type="InterPro" id="IPR032675">
    <property type="entry name" value="LRR_dom_sf"/>
</dbReference>
<dbReference type="Proteomes" id="UP001497480">
    <property type="component" value="Unassembled WGS sequence"/>
</dbReference>
<organism evidence="3 4">
    <name type="scientific">Lupinus luteus</name>
    <name type="common">European yellow lupine</name>
    <dbReference type="NCBI Taxonomy" id="3873"/>
    <lineage>
        <taxon>Eukaryota</taxon>
        <taxon>Viridiplantae</taxon>
        <taxon>Streptophyta</taxon>
        <taxon>Embryophyta</taxon>
        <taxon>Tracheophyta</taxon>
        <taxon>Spermatophyta</taxon>
        <taxon>Magnoliopsida</taxon>
        <taxon>eudicotyledons</taxon>
        <taxon>Gunneridae</taxon>
        <taxon>Pentapetalae</taxon>
        <taxon>rosids</taxon>
        <taxon>fabids</taxon>
        <taxon>Fabales</taxon>
        <taxon>Fabaceae</taxon>
        <taxon>Papilionoideae</taxon>
        <taxon>50 kb inversion clade</taxon>
        <taxon>genistoids sensu lato</taxon>
        <taxon>core genistoids</taxon>
        <taxon>Genisteae</taxon>
        <taxon>Lupinus</taxon>
    </lineage>
</organism>
<dbReference type="Gene3D" id="3.40.50.300">
    <property type="entry name" value="P-loop containing nucleotide triphosphate hydrolases"/>
    <property type="match status" value="1"/>
</dbReference>
<name>A0AAV1Y2T5_LUPLU</name>
<dbReference type="InterPro" id="IPR027417">
    <property type="entry name" value="P-loop_NTPase"/>
</dbReference>
<evidence type="ECO:0000313" key="4">
    <source>
        <dbReference type="Proteomes" id="UP001497480"/>
    </source>
</evidence>
<sequence>MNNIHGDNSNNNKGKLISRYLCGFLNHTVTVDDEIEKQHKSVVAVENAETPGLESLHSQHFIHFKRRKLIYKQLLEAMEHNYMTGLHGIEGIGKTALAKQVFSHDTLNIEKAKRLSILLSMFPLDREVPIEMLTRLAIGAGLFSEVEKYSQVRSEVLKLKDILIESYVCSEYDRGHVKMNEPIWNMIREGDLSLLEIKYYRSKWILFTIEKNIHYLYFDDLSVEEMVLDLIPSSYGYDGNKVELLLIDVEANNSLEVPNAFFEKMTRLQVLSVSSKNIHRSHVLKLPSSLQLLTNIRSLILSHWKLCDISILGKLQSLHILDFDDCSIYEFPKEISTLKLRLLSLKNCEIEKNNPLEVIERCLSLQELYYKDNEVSKNIDSVDEAEEIHQSGTFPTLNKYYLQGGEDDSSISKCVCLPSIDAMVSKATFKYLIQGAEIVHLKEIHGEWKSLIPDIVSSMNDVVELSLESCSKVEYLINTELDQFLESLKKLSIEHCAHLQGIVLKSKVNLCNLKSVNIFDCQQLTSLFQLSTAENLLELEELRIRDCKLLTKIIEDENDHKSNALMFPKLETLEIECCERLECILPIDVMLLQNIKISKCPKLKNIFYEEGGDIKKSPLQKMELSNVSHLFISIECYTLLDSTVKKSSQRIAFNPEQKVSSKNHPHKSRASTRIKIPLILQGLNIQVVQNITQLVLKDVDKIKYLFTLITASSMMLEILVVDSCDKLKHIVDIENDSDRKKFEVVFQKLKEFSVTNCGQLEYMFGKSNAAKDDENCSEIYIHFPALKILNLQKLPKFSLSPITCTSLKEFVLLECPEFVMDHISDLIIHFDSRSLVIKDISEIDKHFHSLETLEIDGSQAKNIFCARGVNIIGQVKLGLQCLKLRNLDLQILTYLPEDEDMDMVEVEKELQRDLPSSQVSIKQSMQANREKI</sequence>
<evidence type="ECO:0000259" key="2">
    <source>
        <dbReference type="Pfam" id="PF23247"/>
    </source>
</evidence>
<dbReference type="PANTHER" id="PTHR33463">
    <property type="entry name" value="NB-ARC DOMAIN-CONTAINING PROTEIN-RELATED"/>
    <property type="match status" value="1"/>
</dbReference>
<dbReference type="Gene3D" id="3.80.10.10">
    <property type="entry name" value="Ribonuclease Inhibitor"/>
    <property type="match status" value="2"/>
</dbReference>
<dbReference type="PANTHER" id="PTHR33463:SF105">
    <property type="entry name" value="AND NB-ARC DOMAIN DISEASE RESISTANCE PROTEIN, PUTATIVE-RELATED"/>
    <property type="match status" value="1"/>
</dbReference>
<reference evidence="3 4" key="1">
    <citation type="submission" date="2024-03" db="EMBL/GenBank/DDBJ databases">
        <authorList>
            <person name="Martinez-Hernandez J."/>
        </authorList>
    </citation>
    <scope>NUCLEOTIDE SEQUENCE [LARGE SCALE GENOMIC DNA]</scope>
</reference>
<dbReference type="InterPro" id="IPR057135">
    <property type="entry name" value="At4g27190-like_LRR"/>
</dbReference>
<gene>
    <name evidence="3" type="ORF">LLUT_LOCUS29354</name>
</gene>
<feature type="domain" description="Disease resistance protein At4g27190-like leucine-rich repeats" evidence="2">
    <location>
        <begin position="507"/>
        <end position="548"/>
    </location>
</feature>
<dbReference type="SUPFAM" id="SSF52540">
    <property type="entry name" value="P-loop containing nucleoside triphosphate hydrolases"/>
    <property type="match status" value="1"/>
</dbReference>
<dbReference type="InterPro" id="IPR050905">
    <property type="entry name" value="Plant_NBS-LRR"/>
</dbReference>
<accession>A0AAV1Y2T5</accession>
<evidence type="ECO:0000256" key="1">
    <source>
        <dbReference type="ARBA" id="ARBA00022821"/>
    </source>
</evidence>
<comment type="caution">
    <text evidence="3">The sequence shown here is derived from an EMBL/GenBank/DDBJ whole genome shotgun (WGS) entry which is preliminary data.</text>
</comment>
<keyword evidence="1" id="KW-0611">Plant defense</keyword>
<evidence type="ECO:0000313" key="3">
    <source>
        <dbReference type="EMBL" id="CAL0328294.1"/>
    </source>
</evidence>
<dbReference type="Pfam" id="PF23247">
    <property type="entry name" value="LRR_RPS2"/>
    <property type="match status" value="1"/>
</dbReference>
<dbReference type="EMBL" id="CAXHTB010000021">
    <property type="protein sequence ID" value="CAL0328294.1"/>
    <property type="molecule type" value="Genomic_DNA"/>
</dbReference>
<keyword evidence="4" id="KW-1185">Reference proteome</keyword>
<protein>
    <recommendedName>
        <fullName evidence="2">Disease resistance protein At4g27190-like leucine-rich repeats domain-containing protein</fullName>
    </recommendedName>
</protein>
<dbReference type="SUPFAM" id="SSF52058">
    <property type="entry name" value="L domain-like"/>
    <property type="match status" value="1"/>
</dbReference>
<dbReference type="PRINTS" id="PR00364">
    <property type="entry name" value="DISEASERSIST"/>
</dbReference>
<proteinExistence type="predicted"/>
<dbReference type="AlphaFoldDB" id="A0AAV1Y2T5"/>